<keyword evidence="2" id="KW-0805">Transcription regulation</keyword>
<evidence type="ECO:0000259" key="6">
    <source>
        <dbReference type="PROSITE" id="PS50863"/>
    </source>
</evidence>
<dbReference type="CDD" id="cd10017">
    <property type="entry name" value="B3_DNA"/>
    <property type="match status" value="1"/>
</dbReference>
<gene>
    <name evidence="8" type="primary">LOC100822552</name>
    <name evidence="7" type="ORF">BRADI_3g18810v3</name>
</gene>
<dbReference type="AlphaFoldDB" id="A0A2K2CY44"/>
<dbReference type="PROSITE" id="PS50863">
    <property type="entry name" value="B3"/>
    <property type="match status" value="1"/>
</dbReference>
<organism evidence="7">
    <name type="scientific">Brachypodium distachyon</name>
    <name type="common">Purple false brome</name>
    <name type="synonym">Trachynia distachya</name>
    <dbReference type="NCBI Taxonomy" id="15368"/>
    <lineage>
        <taxon>Eukaryota</taxon>
        <taxon>Viridiplantae</taxon>
        <taxon>Streptophyta</taxon>
        <taxon>Embryophyta</taxon>
        <taxon>Tracheophyta</taxon>
        <taxon>Spermatophyta</taxon>
        <taxon>Magnoliopsida</taxon>
        <taxon>Liliopsida</taxon>
        <taxon>Poales</taxon>
        <taxon>Poaceae</taxon>
        <taxon>BOP clade</taxon>
        <taxon>Pooideae</taxon>
        <taxon>Stipodae</taxon>
        <taxon>Brachypodieae</taxon>
        <taxon>Brachypodium</taxon>
    </lineage>
</organism>
<dbReference type="InterPro" id="IPR003340">
    <property type="entry name" value="B3_DNA-bd"/>
</dbReference>
<protein>
    <recommendedName>
        <fullName evidence="6">TF-B3 domain-containing protein</fullName>
    </recommendedName>
</protein>
<name>A0A2K2CY44_BRADI</name>
<dbReference type="SMART" id="SM01019">
    <property type="entry name" value="B3"/>
    <property type="match status" value="1"/>
</dbReference>
<dbReference type="InterPro" id="IPR015300">
    <property type="entry name" value="DNA-bd_pseudobarrel_sf"/>
</dbReference>
<feature type="domain" description="TF-B3" evidence="6">
    <location>
        <begin position="113"/>
        <end position="209"/>
    </location>
</feature>
<dbReference type="Gramene" id="PNT66952">
    <property type="protein sequence ID" value="PNT66952"/>
    <property type="gene ID" value="BRADI_3g18810v3"/>
</dbReference>
<evidence type="ECO:0000313" key="9">
    <source>
        <dbReference type="Proteomes" id="UP000008810"/>
    </source>
</evidence>
<dbReference type="EMBL" id="CM000882">
    <property type="protein sequence ID" value="PNT66957.1"/>
    <property type="molecule type" value="Genomic_DNA"/>
</dbReference>
<evidence type="ECO:0000256" key="5">
    <source>
        <dbReference type="ARBA" id="ARBA00023242"/>
    </source>
</evidence>
<dbReference type="EnsemblPlants" id="PNT66952">
    <property type="protein sequence ID" value="PNT66952"/>
    <property type="gene ID" value="BRADI_3g18810v3"/>
</dbReference>
<sequence>MFEYIPVYILSKRYELRNGLLQDVDRCEQIVQPRCAESPEIHVPPSLPVHSAQMETPACPSKQLPDVHVIKTILEPCEDSPEPAPAPAPALYPAPDATEDWETTPLSGNHPFFTMLMSRSHVQKPFQLGIPSRFRYHLPEACKATTLICRGKSWPMSYRGDLKMKKLDVAWKDFAVDNRLQVNDACIFELVNGAGEEELVFQVQILRGGLPKEVVSKGATADEPMIIN</sequence>
<dbReference type="SUPFAM" id="SSF101936">
    <property type="entry name" value="DNA-binding pseudobarrel domain"/>
    <property type="match status" value="1"/>
</dbReference>
<keyword evidence="9" id="KW-1185">Reference proteome</keyword>
<dbReference type="GO" id="GO:0005634">
    <property type="term" value="C:nucleus"/>
    <property type="evidence" value="ECO:0007669"/>
    <property type="project" value="UniProtKB-SubCell"/>
</dbReference>
<reference evidence="7 8" key="1">
    <citation type="journal article" date="2010" name="Nature">
        <title>Genome sequencing and analysis of the model grass Brachypodium distachyon.</title>
        <authorList>
            <consortium name="International Brachypodium Initiative"/>
        </authorList>
    </citation>
    <scope>NUCLEOTIDE SEQUENCE [LARGE SCALE GENOMIC DNA]</scope>
    <source>
        <strain evidence="7">Bd21</strain>
        <strain evidence="8">cv. Bd21</strain>
    </source>
</reference>
<dbReference type="EnsemblPlants" id="PNT66957">
    <property type="protein sequence ID" value="PNT66957"/>
    <property type="gene ID" value="BRADI_3g18810v3"/>
</dbReference>
<proteinExistence type="predicted"/>
<reference evidence="7" key="2">
    <citation type="submission" date="2017-06" db="EMBL/GenBank/DDBJ databases">
        <title>WGS assembly of Brachypodium distachyon.</title>
        <authorList>
            <consortium name="The International Brachypodium Initiative"/>
            <person name="Lucas S."/>
            <person name="Harmon-Smith M."/>
            <person name="Lail K."/>
            <person name="Tice H."/>
            <person name="Grimwood J."/>
            <person name="Bruce D."/>
            <person name="Barry K."/>
            <person name="Shu S."/>
            <person name="Lindquist E."/>
            <person name="Wang M."/>
            <person name="Pitluck S."/>
            <person name="Vogel J.P."/>
            <person name="Garvin D.F."/>
            <person name="Mockler T.C."/>
            <person name="Schmutz J."/>
            <person name="Rokhsar D."/>
            <person name="Bevan M.W."/>
        </authorList>
    </citation>
    <scope>NUCLEOTIDE SEQUENCE</scope>
    <source>
        <strain evidence="7">Bd21</strain>
    </source>
</reference>
<dbReference type="GO" id="GO:0003677">
    <property type="term" value="F:DNA binding"/>
    <property type="evidence" value="ECO:0007669"/>
    <property type="project" value="UniProtKB-KW"/>
</dbReference>
<keyword evidence="3" id="KW-0238">DNA-binding</keyword>
<comment type="subcellular location">
    <subcellularLocation>
        <location evidence="1">Nucleus</location>
    </subcellularLocation>
</comment>
<evidence type="ECO:0000256" key="4">
    <source>
        <dbReference type="ARBA" id="ARBA00023163"/>
    </source>
</evidence>
<evidence type="ECO:0000256" key="2">
    <source>
        <dbReference type="ARBA" id="ARBA00023015"/>
    </source>
</evidence>
<dbReference type="Proteomes" id="UP000008810">
    <property type="component" value="Chromosome 3"/>
</dbReference>
<dbReference type="EMBL" id="CM000882">
    <property type="protein sequence ID" value="PNT66952.1"/>
    <property type="molecule type" value="Genomic_DNA"/>
</dbReference>
<evidence type="ECO:0000256" key="3">
    <source>
        <dbReference type="ARBA" id="ARBA00023125"/>
    </source>
</evidence>
<reference evidence="8" key="3">
    <citation type="submission" date="2018-08" db="UniProtKB">
        <authorList>
            <consortium name="EnsemblPlants"/>
        </authorList>
    </citation>
    <scope>IDENTIFICATION</scope>
    <source>
        <strain evidence="8">cv. Bd21</strain>
    </source>
</reference>
<dbReference type="OrthoDB" id="638806at2759"/>
<keyword evidence="4" id="KW-0804">Transcription</keyword>
<accession>A0A2K2CY44</accession>
<dbReference type="Pfam" id="PF02362">
    <property type="entry name" value="B3"/>
    <property type="match status" value="1"/>
</dbReference>
<dbReference type="PANTHER" id="PTHR31391:SF147">
    <property type="entry name" value="TF-B3 DOMAIN-CONTAINING PROTEIN"/>
    <property type="match status" value="1"/>
</dbReference>
<evidence type="ECO:0000313" key="7">
    <source>
        <dbReference type="EMBL" id="PNT66957.1"/>
    </source>
</evidence>
<keyword evidence="5" id="KW-0539">Nucleus</keyword>
<dbReference type="Gene3D" id="2.40.330.10">
    <property type="entry name" value="DNA-binding pseudobarrel domain"/>
    <property type="match status" value="1"/>
</dbReference>
<dbReference type="InterPro" id="IPR044837">
    <property type="entry name" value="REM16-like"/>
</dbReference>
<evidence type="ECO:0000313" key="8">
    <source>
        <dbReference type="EnsemblPlants" id="PNT66952"/>
    </source>
</evidence>
<evidence type="ECO:0000256" key="1">
    <source>
        <dbReference type="ARBA" id="ARBA00004123"/>
    </source>
</evidence>
<dbReference type="ExpressionAtlas" id="A0A2K2CY44">
    <property type="expression patterns" value="baseline"/>
</dbReference>
<dbReference type="PANTHER" id="PTHR31391">
    <property type="entry name" value="B3 DOMAIN-CONTAINING PROTEIN OS11G0197600-RELATED"/>
    <property type="match status" value="1"/>
</dbReference>
<dbReference type="Gramene" id="PNT66957">
    <property type="protein sequence ID" value="PNT66957"/>
    <property type="gene ID" value="BRADI_3g18810v3"/>
</dbReference>